<protein>
    <submittedName>
        <fullName evidence="2">WH1 domain-containing protein</fullName>
    </submittedName>
</protein>
<dbReference type="STRING" id="451379.A0A0N5AUY8"/>
<name>A0A0N5AUY8_9BILA</name>
<dbReference type="AlphaFoldDB" id="A0A0N5AUY8"/>
<reference evidence="2" key="1">
    <citation type="submission" date="2017-02" db="UniProtKB">
        <authorList>
            <consortium name="WormBaseParasite"/>
        </authorList>
    </citation>
    <scope>IDENTIFICATION</scope>
</reference>
<evidence type="ECO:0000313" key="1">
    <source>
        <dbReference type="Proteomes" id="UP000046393"/>
    </source>
</evidence>
<proteinExistence type="predicted"/>
<evidence type="ECO:0000313" key="2">
    <source>
        <dbReference type="WBParaSite" id="SMUV_0000868601-mRNA-1"/>
    </source>
</evidence>
<keyword evidence="1" id="KW-1185">Reference proteome</keyword>
<accession>A0A0N5AUY8</accession>
<dbReference type="InterPro" id="IPR011993">
    <property type="entry name" value="PH-like_dom_sf"/>
</dbReference>
<dbReference type="Gene3D" id="2.30.29.30">
    <property type="entry name" value="Pleckstrin-homology domain (PH domain)/Phosphotyrosine-binding domain (PTB)"/>
    <property type="match status" value="1"/>
</dbReference>
<organism evidence="1 2">
    <name type="scientific">Syphacia muris</name>
    <dbReference type="NCBI Taxonomy" id="451379"/>
    <lineage>
        <taxon>Eukaryota</taxon>
        <taxon>Metazoa</taxon>
        <taxon>Ecdysozoa</taxon>
        <taxon>Nematoda</taxon>
        <taxon>Chromadorea</taxon>
        <taxon>Rhabditida</taxon>
        <taxon>Spirurina</taxon>
        <taxon>Oxyuridomorpha</taxon>
        <taxon>Oxyuroidea</taxon>
        <taxon>Oxyuridae</taxon>
        <taxon>Syphacia</taxon>
    </lineage>
</organism>
<dbReference type="Proteomes" id="UP000046393">
    <property type="component" value="Unplaced"/>
</dbReference>
<dbReference type="WBParaSite" id="SMUV_0000868601-mRNA-1">
    <property type="protein sequence ID" value="SMUV_0000868601-mRNA-1"/>
    <property type="gene ID" value="SMUV_0000868601"/>
</dbReference>
<sequence length="233" mass="26028">MIGKYLFLAIRAGFLSRYTELLCISAQIFQLDGGSWRELTKDFVLLHVYYDSIMRLTKLIALDGIKLIIKDLALSPCLTLTRPTKKFVHFVSSVYGRSEMYGFGLRKVEDVALFMDQVNRLSKKLSQIVTSNDRGNIDSLPILSKSFSIAAPTSFASNSLNMDHSSDSIWLDSSSMVSPPMLERSASAIERGLKEVSLSDDDFTETAVPSVLGALDDVYRTPTKQYMKGLRES</sequence>